<evidence type="ECO:0000256" key="1">
    <source>
        <dbReference type="SAM" id="MobiDB-lite"/>
    </source>
</evidence>
<sequence length="150" mass="16012">MARWTGLGVAAVAALSFVAVKALSWALGFAGGKYLYETATGTVSAPPALTTAQIRDQIQGQGFQIFKAIEQEFPAEYEAIVQKIAAVTKAGGGIGEVCGATRAAVTDHKGPGRPEYIGPRSRALYGQDRRDLVPRVRSSEEKRLTGDFRQ</sequence>
<keyword evidence="3" id="KW-1185">Reference proteome</keyword>
<dbReference type="RefSeq" id="WP_354457963.1">
    <property type="nucleotide sequence ID" value="NZ_JBEWSZ010000001.1"/>
</dbReference>
<comment type="caution">
    <text evidence="2">The sequence shown here is derived from an EMBL/GenBank/DDBJ whole genome shotgun (WGS) entry which is preliminary data.</text>
</comment>
<accession>A0ABV2D7N9</accession>
<dbReference type="Proteomes" id="UP001548832">
    <property type="component" value="Unassembled WGS sequence"/>
</dbReference>
<dbReference type="EMBL" id="JBEWSZ010000001">
    <property type="protein sequence ID" value="MET2825889.1"/>
    <property type="molecule type" value="Genomic_DNA"/>
</dbReference>
<organism evidence="2 3">
    <name type="scientific">Mesorhizobium shangrilense</name>
    <dbReference type="NCBI Taxonomy" id="460060"/>
    <lineage>
        <taxon>Bacteria</taxon>
        <taxon>Pseudomonadati</taxon>
        <taxon>Pseudomonadota</taxon>
        <taxon>Alphaproteobacteria</taxon>
        <taxon>Hyphomicrobiales</taxon>
        <taxon>Phyllobacteriaceae</taxon>
        <taxon>Mesorhizobium</taxon>
    </lineage>
</organism>
<proteinExistence type="predicted"/>
<evidence type="ECO:0000313" key="3">
    <source>
        <dbReference type="Proteomes" id="UP001548832"/>
    </source>
</evidence>
<name>A0ABV2D7N9_9HYPH</name>
<protein>
    <submittedName>
        <fullName evidence="2">Uncharacterized protein</fullName>
    </submittedName>
</protein>
<evidence type="ECO:0000313" key="2">
    <source>
        <dbReference type="EMBL" id="MET2825889.1"/>
    </source>
</evidence>
<gene>
    <name evidence="2" type="ORF">ABVQ20_02755</name>
</gene>
<feature type="region of interest" description="Disordered" evidence="1">
    <location>
        <begin position="128"/>
        <end position="150"/>
    </location>
</feature>
<reference evidence="2 3" key="1">
    <citation type="submission" date="2024-06" db="EMBL/GenBank/DDBJ databases">
        <authorList>
            <person name="Kim D.-U."/>
        </authorList>
    </citation>
    <scope>NUCLEOTIDE SEQUENCE [LARGE SCALE GENOMIC DNA]</scope>
    <source>
        <strain evidence="2 3">KACC15460</strain>
    </source>
</reference>